<feature type="domain" description="GGDEF" evidence="2">
    <location>
        <begin position="499"/>
        <end position="635"/>
    </location>
</feature>
<dbReference type="EMBL" id="JAXCLA010000001">
    <property type="protein sequence ID" value="MDY0743531.1"/>
    <property type="molecule type" value="Genomic_DNA"/>
</dbReference>
<dbReference type="Gene3D" id="3.30.70.270">
    <property type="match status" value="1"/>
</dbReference>
<organism evidence="3 4">
    <name type="scientific">Roseateles agri</name>
    <dbReference type="NCBI Taxonomy" id="3098619"/>
    <lineage>
        <taxon>Bacteria</taxon>
        <taxon>Pseudomonadati</taxon>
        <taxon>Pseudomonadota</taxon>
        <taxon>Betaproteobacteria</taxon>
        <taxon>Burkholderiales</taxon>
        <taxon>Sphaerotilaceae</taxon>
        <taxon>Roseateles</taxon>
    </lineage>
</organism>
<dbReference type="EC" id="2.7.7.65" evidence="3"/>
<dbReference type="PANTHER" id="PTHR46663">
    <property type="entry name" value="DIGUANYLATE CYCLASE DGCT-RELATED"/>
    <property type="match status" value="1"/>
</dbReference>
<keyword evidence="1" id="KW-0812">Transmembrane</keyword>
<dbReference type="SMART" id="SM00028">
    <property type="entry name" value="TPR"/>
    <property type="match status" value="5"/>
</dbReference>
<keyword evidence="1" id="KW-1133">Transmembrane helix</keyword>
<evidence type="ECO:0000313" key="4">
    <source>
        <dbReference type="Proteomes" id="UP001285263"/>
    </source>
</evidence>
<dbReference type="Proteomes" id="UP001285263">
    <property type="component" value="Unassembled WGS sequence"/>
</dbReference>
<dbReference type="Gene3D" id="1.25.40.10">
    <property type="entry name" value="Tetratricopeptide repeat domain"/>
    <property type="match status" value="2"/>
</dbReference>
<dbReference type="InterPro" id="IPR011990">
    <property type="entry name" value="TPR-like_helical_dom_sf"/>
</dbReference>
<evidence type="ECO:0000256" key="1">
    <source>
        <dbReference type="SAM" id="Phobius"/>
    </source>
</evidence>
<dbReference type="InterPro" id="IPR019734">
    <property type="entry name" value="TPR_rpt"/>
</dbReference>
<feature type="transmembrane region" description="Helical" evidence="1">
    <location>
        <begin position="432"/>
        <end position="451"/>
    </location>
</feature>
<keyword evidence="3" id="KW-0548">Nucleotidyltransferase</keyword>
<dbReference type="NCBIfam" id="TIGR00254">
    <property type="entry name" value="GGDEF"/>
    <property type="match status" value="1"/>
</dbReference>
<dbReference type="Pfam" id="PF00990">
    <property type="entry name" value="GGDEF"/>
    <property type="match status" value="1"/>
</dbReference>
<name>A0ABU5DB85_9BURK</name>
<keyword evidence="4" id="KW-1185">Reference proteome</keyword>
<protein>
    <submittedName>
        <fullName evidence="3">GGDEF domain-containing protein</fullName>
        <ecNumber evidence="3">2.7.7.65</ecNumber>
    </submittedName>
</protein>
<dbReference type="SUPFAM" id="SSF55073">
    <property type="entry name" value="Nucleotide cyclase"/>
    <property type="match status" value="1"/>
</dbReference>
<keyword evidence="1" id="KW-0472">Membrane</keyword>
<reference evidence="3 4" key="1">
    <citation type="submission" date="2023-11" db="EMBL/GenBank/DDBJ databases">
        <title>Paucibacter sp. nov., isolated from fresh soil in Korea.</title>
        <authorList>
            <person name="Le N.T.T."/>
        </authorList>
    </citation>
    <scope>NUCLEOTIDE SEQUENCE [LARGE SCALE GENOMIC DNA]</scope>
    <source>
        <strain evidence="3 4">R3-3</strain>
    </source>
</reference>
<evidence type="ECO:0000313" key="3">
    <source>
        <dbReference type="EMBL" id="MDY0743531.1"/>
    </source>
</evidence>
<dbReference type="SUPFAM" id="SSF48452">
    <property type="entry name" value="TPR-like"/>
    <property type="match status" value="2"/>
</dbReference>
<dbReference type="GO" id="GO:0052621">
    <property type="term" value="F:diguanylate cyclase activity"/>
    <property type="evidence" value="ECO:0007669"/>
    <property type="project" value="UniProtKB-EC"/>
</dbReference>
<comment type="caution">
    <text evidence="3">The sequence shown here is derived from an EMBL/GenBank/DDBJ whole genome shotgun (WGS) entry which is preliminary data.</text>
</comment>
<dbReference type="PANTHER" id="PTHR46663:SF2">
    <property type="entry name" value="GGDEF DOMAIN-CONTAINING PROTEIN"/>
    <property type="match status" value="1"/>
</dbReference>
<dbReference type="PROSITE" id="PS50887">
    <property type="entry name" value="GGDEF"/>
    <property type="match status" value="1"/>
</dbReference>
<dbReference type="InterPro" id="IPR043128">
    <property type="entry name" value="Rev_trsase/Diguanyl_cyclase"/>
</dbReference>
<proteinExistence type="predicted"/>
<keyword evidence="3" id="KW-0808">Transferase</keyword>
<sequence length="679" mass="73766">MAALAAAVGSAMLIGSRPASSAGSEARSVAAQIAHQLDGLERTGAAQPATHDAELQELITRTAPGSGERAEVLAQAGALAALAQDRLRVDAFAQQLRAWPNPATHAQATLALAYVEGQFFYKGQQDVREARKVLAGIDAEPLRKAPAADLIRVHNLRALVRMDAGELDDAIADGHHALRLAQGLGQSWRVAQTLTQLALIYYRAEQPDRAKQTVAEAAEQAALDPDPILIYKLQTIKGIIYSRDADTSTAQRALLAAVEQASQAGAESFSAQAMANLSDSYLHSGKFARALELAQAALPLARKTRNLNAEITARQNLGLAKISMGRVAEGKIDTRAAITLDEQQGATTGVTESWQELGEYLERAGDLTGAIEAHHEYRRLIDQVLRDDTRKAVLEAQERYDADQRTKEIELLNRDNSLMAEQIRARDLELELWASLAGCIVVTSALMVLFYKRVRRTNEALASSNAKLKIQSERDPLTGLANRRHFQSAIKELAADGKLDGSLFLIDIDHFKRINDQHGHAAGDTVLVEVARRLRSALREDDLVVRWGGEEFLIAVKAREPAFAQGLAQRLLDLIAAPIHHGGQLIPTTGSIGFASFPLAPNELRLEWERAIDLVDTVMYMAKAHGRNKAYGVEHVDAHDEQELAQITAAVEPACHAGRLRLVALQGPVGRAESSEVRP</sequence>
<dbReference type="InterPro" id="IPR052163">
    <property type="entry name" value="DGC-Regulatory_Protein"/>
</dbReference>
<dbReference type="InterPro" id="IPR029787">
    <property type="entry name" value="Nucleotide_cyclase"/>
</dbReference>
<gene>
    <name evidence="3" type="ORF">SNE35_03400</name>
</gene>
<dbReference type="CDD" id="cd01949">
    <property type="entry name" value="GGDEF"/>
    <property type="match status" value="1"/>
</dbReference>
<dbReference type="SMART" id="SM00267">
    <property type="entry name" value="GGDEF"/>
    <property type="match status" value="1"/>
</dbReference>
<dbReference type="InterPro" id="IPR000160">
    <property type="entry name" value="GGDEF_dom"/>
</dbReference>
<accession>A0ABU5DB85</accession>
<evidence type="ECO:0000259" key="2">
    <source>
        <dbReference type="PROSITE" id="PS50887"/>
    </source>
</evidence>